<feature type="compositionally biased region" description="Acidic residues" evidence="1">
    <location>
        <begin position="129"/>
        <end position="142"/>
    </location>
</feature>
<evidence type="ECO:0000256" key="1">
    <source>
        <dbReference type="SAM" id="MobiDB-lite"/>
    </source>
</evidence>
<protein>
    <submittedName>
        <fullName evidence="3">Exocyst complex component Sec10-domain-containing protein</fullName>
    </submittedName>
</protein>
<feature type="region of interest" description="Disordered" evidence="1">
    <location>
        <begin position="627"/>
        <end position="649"/>
    </location>
</feature>
<feature type="region of interest" description="Disordered" evidence="1">
    <location>
        <begin position="1"/>
        <end position="22"/>
    </location>
</feature>
<dbReference type="Proteomes" id="UP000311382">
    <property type="component" value="Unassembled WGS sequence"/>
</dbReference>
<organism evidence="3 4">
    <name type="scientific">Rhodotorula diobovata</name>
    <dbReference type="NCBI Taxonomy" id="5288"/>
    <lineage>
        <taxon>Eukaryota</taxon>
        <taxon>Fungi</taxon>
        <taxon>Dikarya</taxon>
        <taxon>Basidiomycota</taxon>
        <taxon>Pucciniomycotina</taxon>
        <taxon>Microbotryomycetes</taxon>
        <taxon>Sporidiobolales</taxon>
        <taxon>Sporidiobolaceae</taxon>
        <taxon>Rhodotorula</taxon>
    </lineage>
</organism>
<dbReference type="GO" id="GO:0006887">
    <property type="term" value="P:exocytosis"/>
    <property type="evidence" value="ECO:0007669"/>
    <property type="project" value="TreeGrafter"/>
</dbReference>
<dbReference type="InterPro" id="IPR036047">
    <property type="entry name" value="F-box-like_dom_sf"/>
</dbReference>
<dbReference type="AlphaFoldDB" id="A0A5C5FRE6"/>
<dbReference type="PANTHER" id="PTHR12100">
    <property type="entry name" value="SEC10"/>
    <property type="match status" value="1"/>
</dbReference>
<dbReference type="InterPro" id="IPR048627">
    <property type="entry name" value="Sec10_HB"/>
</dbReference>
<dbReference type="GO" id="GO:0006893">
    <property type="term" value="P:Golgi to plasma membrane transport"/>
    <property type="evidence" value="ECO:0007669"/>
    <property type="project" value="TreeGrafter"/>
</dbReference>
<dbReference type="OrthoDB" id="5554140at2759"/>
<name>A0A5C5FRE6_9BASI</name>
<feature type="compositionally biased region" description="Basic and acidic residues" evidence="1">
    <location>
        <begin position="143"/>
        <end position="157"/>
    </location>
</feature>
<dbReference type="Pfam" id="PF07393">
    <property type="entry name" value="Sec10_HB"/>
    <property type="match status" value="1"/>
</dbReference>
<dbReference type="Gene3D" id="1.20.58.1970">
    <property type="match status" value="1"/>
</dbReference>
<sequence>MERWTALLPDRTGPSTNSVRSAAPKPRLIGRLPEDAWVATCQFLPVPDLPQVALCSRKLARIVYDDRVWRAKLAWLDYTGPDEVDWRGSKHDEPAALGEKAGTSARASLDPPPERYRDVVESPPSAALGEEDDDDFGDFFDGEADHGAPTRTDRGAGDDGFGDFQDGDGADPDPFGLAEDFGEIALEGAPVVQAPPKPPADDLLLAFDDDAPAASAGRPRRPTISTKLTFETPPLGSDVPASARPGGYAFNLPDATPTSALFSASPRPEPLVDVFKTYQALLLPYYASLKTHTTSSLVFTNPALSPMQRARLLATLARFCHPLVAPTRSLPQRLGTLRNVQSAMDFFESTLLAEFERADAAGDEEAMRDRASIMWEVNQSQTVAQVFVQKRETMFGSGHNPLRNLTKIETPSGAEADGIDFSAMDHFMSSILDVLNREGSLIARVFPPASDVLLYFLERIATDVVSDYITTLLSAAQPLQNPLFLLATAATFGQVYRLVDAVLAIEPKNDLVTKERAEDIVFRVFEPLMDDYLTEEGEWIREVLEGVCEEWDRKTASALALSDPTFLASQNPAEVKKNVLAGFTKVLLLPVTIIPKTAMYGVNAITYGGTAVIDTFAQLGTQLSGAGTAGGSGVRAPSGPATRAAAPVESSAAAWGGDGSAPRLSVDASGVVSLSDGAAASSSSASLDRAATPRPAGRFDRLQLLLSLDTALQLLQADRDSLKRIQTFLRFPGVYGRKVRDAIEEVFIVLLQVLNEKHVGPAFDKAKRQMETYRPEEHDADDEGAGGGVAPLVQFFELVHIGDTIQQMVDVYFDKEMAAYIDRRDFLNVVVREKKRFEASLDDAVAQGLNAAVNILMSQVEHLVTSRQDLRDFTPDDGADFDLTPTRACRDAVAVLQQHCDMLKGSTDKHILEVFNQEVGIRLFGILLKHLKKQIISTSGGLQLIADLNAYHAFVTSLRQPPVTAYFTSLKMVGEIYLVDSPKDLGALVRDTSRYEGVLSPEDLYELVQRRADWKRIERDVDKALFGFKVADDCVVS</sequence>
<feature type="domain" description="F-box" evidence="2">
    <location>
        <begin position="26"/>
        <end position="72"/>
    </location>
</feature>
<comment type="caution">
    <text evidence="3">The sequence shown here is derived from an EMBL/GenBank/DDBJ whole genome shotgun (WGS) entry which is preliminary data.</text>
</comment>
<proteinExistence type="predicted"/>
<evidence type="ECO:0000259" key="2">
    <source>
        <dbReference type="PROSITE" id="PS50181"/>
    </source>
</evidence>
<dbReference type="Pfam" id="PF00646">
    <property type="entry name" value="F-box"/>
    <property type="match status" value="1"/>
</dbReference>
<dbReference type="PANTHER" id="PTHR12100:SF1">
    <property type="entry name" value="RECYCLIN-1"/>
    <property type="match status" value="1"/>
</dbReference>
<accession>A0A5C5FRE6</accession>
<dbReference type="InterPro" id="IPR001810">
    <property type="entry name" value="F-box_dom"/>
</dbReference>
<evidence type="ECO:0000313" key="3">
    <source>
        <dbReference type="EMBL" id="TNY18504.1"/>
    </source>
</evidence>
<gene>
    <name evidence="3" type="ORF">DMC30DRAFT_402952</name>
</gene>
<dbReference type="PROSITE" id="PS50181">
    <property type="entry name" value="FBOX"/>
    <property type="match status" value="1"/>
</dbReference>
<dbReference type="STRING" id="5288.A0A5C5FRE6"/>
<dbReference type="InterPro" id="IPR009976">
    <property type="entry name" value="Sec10-like"/>
</dbReference>
<dbReference type="EMBL" id="SOZI01000135">
    <property type="protein sequence ID" value="TNY18504.1"/>
    <property type="molecule type" value="Genomic_DNA"/>
</dbReference>
<feature type="compositionally biased region" description="Basic and acidic residues" evidence="1">
    <location>
        <begin position="84"/>
        <end position="94"/>
    </location>
</feature>
<feature type="region of interest" description="Disordered" evidence="1">
    <location>
        <begin position="212"/>
        <end position="242"/>
    </location>
</feature>
<evidence type="ECO:0000313" key="4">
    <source>
        <dbReference type="Proteomes" id="UP000311382"/>
    </source>
</evidence>
<reference evidence="3 4" key="1">
    <citation type="submission" date="2019-03" db="EMBL/GenBank/DDBJ databases">
        <title>Rhodosporidium diobovatum UCD-FST 08-225 genome sequencing, assembly, and annotation.</title>
        <authorList>
            <person name="Fakankun I.U."/>
            <person name="Fristensky B."/>
            <person name="Levin D.B."/>
        </authorList>
    </citation>
    <scope>NUCLEOTIDE SEQUENCE [LARGE SCALE GENOMIC DNA]</scope>
    <source>
        <strain evidence="3 4">UCD-FST 08-225</strain>
    </source>
</reference>
<dbReference type="SUPFAM" id="SSF81383">
    <property type="entry name" value="F-box domain"/>
    <property type="match status" value="1"/>
</dbReference>
<dbReference type="GO" id="GO:0000145">
    <property type="term" value="C:exocyst"/>
    <property type="evidence" value="ECO:0007669"/>
    <property type="project" value="TreeGrafter"/>
</dbReference>
<keyword evidence="4" id="KW-1185">Reference proteome</keyword>
<feature type="region of interest" description="Disordered" evidence="1">
    <location>
        <begin position="83"/>
        <end position="177"/>
    </location>
</feature>